<organism evidence="7">
    <name type="scientific">Tetraodon nigroviridis</name>
    <name type="common">Spotted green pufferfish</name>
    <name type="synonym">Chelonodon nigroviridis</name>
    <dbReference type="NCBI Taxonomy" id="99883"/>
    <lineage>
        <taxon>Eukaryota</taxon>
        <taxon>Metazoa</taxon>
        <taxon>Chordata</taxon>
        <taxon>Craniata</taxon>
        <taxon>Vertebrata</taxon>
        <taxon>Euteleostomi</taxon>
        <taxon>Actinopterygii</taxon>
        <taxon>Neopterygii</taxon>
        <taxon>Teleostei</taxon>
        <taxon>Neoteleostei</taxon>
        <taxon>Acanthomorphata</taxon>
        <taxon>Eupercaria</taxon>
        <taxon>Tetraodontiformes</taxon>
        <taxon>Tetradontoidea</taxon>
        <taxon>Tetraodontidae</taxon>
        <taxon>Tetraodon</taxon>
    </lineage>
</organism>
<dbReference type="InterPro" id="IPR036116">
    <property type="entry name" value="FN3_sf"/>
</dbReference>
<dbReference type="PROSITE" id="PS50835">
    <property type="entry name" value="IG_LIKE"/>
    <property type="match status" value="3"/>
</dbReference>
<dbReference type="Gene3D" id="2.60.40.10">
    <property type="entry name" value="Immunoglobulins"/>
    <property type="match status" value="7"/>
</dbReference>
<evidence type="ECO:0000256" key="4">
    <source>
        <dbReference type="SAM" id="MobiDB-lite"/>
    </source>
</evidence>
<dbReference type="InterPro" id="IPR003961">
    <property type="entry name" value="FN3_dom"/>
</dbReference>
<dbReference type="InterPro" id="IPR013098">
    <property type="entry name" value="Ig_I-set"/>
</dbReference>
<feature type="domain" description="Fibronectin type-III" evidence="6">
    <location>
        <begin position="227"/>
        <end position="323"/>
    </location>
</feature>
<feature type="domain" description="Ig-like" evidence="5">
    <location>
        <begin position="351"/>
        <end position="465"/>
    </location>
</feature>
<dbReference type="InterPro" id="IPR003599">
    <property type="entry name" value="Ig_sub"/>
</dbReference>
<evidence type="ECO:0000313" key="7">
    <source>
        <dbReference type="EMBL" id="CAF96122.1"/>
    </source>
</evidence>
<keyword evidence="3" id="KW-0393">Immunoglobulin domain</keyword>
<feature type="domain" description="Ig-like" evidence="5">
    <location>
        <begin position="583"/>
        <end position="671"/>
    </location>
</feature>
<evidence type="ECO:0000256" key="2">
    <source>
        <dbReference type="ARBA" id="ARBA00023157"/>
    </source>
</evidence>
<dbReference type="PANTHER" id="PTHR13817">
    <property type="entry name" value="TITIN"/>
    <property type="match status" value="1"/>
</dbReference>
<protein>
    <submittedName>
        <fullName evidence="7">Chromosome 11 SCAF14249, whole genome shotgun sequence</fullName>
    </submittedName>
</protein>
<dbReference type="GO" id="GO:0045214">
    <property type="term" value="P:sarcomere organization"/>
    <property type="evidence" value="ECO:0007669"/>
    <property type="project" value="TreeGrafter"/>
</dbReference>
<dbReference type="AlphaFoldDB" id="Q4STB0"/>
<evidence type="ECO:0000259" key="6">
    <source>
        <dbReference type="PROSITE" id="PS50853"/>
    </source>
</evidence>
<feature type="non-terminal residue" evidence="7">
    <location>
        <position position="673"/>
    </location>
</feature>
<evidence type="ECO:0000256" key="1">
    <source>
        <dbReference type="ARBA" id="ARBA00022737"/>
    </source>
</evidence>
<keyword evidence="1" id="KW-0677">Repeat</keyword>
<dbReference type="FunFam" id="2.60.40.10:FF:001232">
    <property type="entry name" value="Immunoglobulin-like and fibronectin type III domain-containing 1"/>
    <property type="match status" value="1"/>
</dbReference>
<proteinExistence type="predicted"/>
<dbReference type="GO" id="GO:0031430">
    <property type="term" value="C:M band"/>
    <property type="evidence" value="ECO:0007669"/>
    <property type="project" value="TreeGrafter"/>
</dbReference>
<feature type="domain" description="Fibronectin type-III" evidence="6">
    <location>
        <begin position="127"/>
        <end position="222"/>
    </location>
</feature>
<dbReference type="CDD" id="cd00063">
    <property type="entry name" value="FN3"/>
    <property type="match status" value="4"/>
</dbReference>
<feature type="region of interest" description="Disordered" evidence="4">
    <location>
        <begin position="1"/>
        <end position="64"/>
    </location>
</feature>
<dbReference type="SMART" id="SM00409">
    <property type="entry name" value="IG"/>
    <property type="match status" value="2"/>
</dbReference>
<feature type="compositionally biased region" description="Gly residues" evidence="4">
    <location>
        <begin position="21"/>
        <end position="36"/>
    </location>
</feature>
<dbReference type="PROSITE" id="PS50853">
    <property type="entry name" value="FN3"/>
    <property type="match status" value="3"/>
</dbReference>
<sequence length="673" mass="73905">METQEGAAAKGGSADEEGDGKGSAGAGAGSGAGSGGDGDDKDAKNKSRTGPLVPDDSSERAVPFVSSLADTVANVGEPAELSCKLSSEKSEGRWYKNGKLADAALYHFETEGRKSQATLAIQDKPTQPQGPVDVTESAVTSVEFKWKPPKDCGGCTVSAYVIERRQVGRNKWSNVGEVPGSNPSFKDSDVDPGRKYCYRIRAKNAEGVSDYLETEDISAGVLRYPGPPSAPKVASTFKDHINLTWSCPCDNGGTKILGYNLEKKKKGTNYWSLVNQRGPITDTNYTVKDVFEGAAYEFRVSAINLSGTGDPSIPCDTVIARDPLKPPGKGYQIESNILWIYTTFSLAWMKPREIKGQEDEAQGYYVEIRPVESLQWIRCNSVSTTLTSYSVRGLKAMASYWASPLPEVTWFKDGFPMPKHVTITNYDKGSQLLIPTSEWTDSGIYTINVKNIVGQESFNIEVKVTDDPKPPGPVKLDQNILGTVTISWLSSPDEKRDDRLHYLVKKRDSFKRTWKTVADNLFNNKFTVVNVLPGREYHFRVFAKNDIGLSPPSESPVFEIKKEKEKPSINMLKKKSLDLQSPPSFSVPLRRHVAPQGYECSMSCAIKGDPTPHVTWYLNNISLNTNTNYYITNVCGVCSLLIPKVSPKDGGEYKVVVENKLGTAESSMVMNVR</sequence>
<evidence type="ECO:0000259" key="5">
    <source>
        <dbReference type="PROSITE" id="PS50835"/>
    </source>
</evidence>
<dbReference type="Pfam" id="PF07679">
    <property type="entry name" value="I-set"/>
    <property type="match status" value="2"/>
</dbReference>
<dbReference type="EMBL" id="CAAE01014249">
    <property type="protein sequence ID" value="CAF96122.1"/>
    <property type="molecule type" value="Genomic_DNA"/>
</dbReference>
<dbReference type="Pfam" id="PF00041">
    <property type="entry name" value="fn3"/>
    <property type="match status" value="3"/>
</dbReference>
<keyword evidence="2" id="KW-1015">Disulfide bond</keyword>
<dbReference type="PRINTS" id="PR00014">
    <property type="entry name" value="FNTYPEIII"/>
</dbReference>
<accession>Q4STB0</accession>
<feature type="domain" description="Fibronectin type-III" evidence="6">
    <location>
        <begin position="470"/>
        <end position="563"/>
    </location>
</feature>
<dbReference type="KEGG" id="tng:GSTEN00013035G001"/>
<dbReference type="InterPro" id="IPR003598">
    <property type="entry name" value="Ig_sub2"/>
</dbReference>
<dbReference type="SMART" id="SM00408">
    <property type="entry name" value="IGc2"/>
    <property type="match status" value="2"/>
</dbReference>
<dbReference type="InterPro" id="IPR036179">
    <property type="entry name" value="Ig-like_dom_sf"/>
</dbReference>
<dbReference type="PANTHER" id="PTHR13817:SF181">
    <property type="entry name" value="IMMUNOGLOBULIN-LIKE AND FIBRONECTIN TYPE III DOMAIN-CONTAINING PROTEIN 1"/>
    <property type="match status" value="1"/>
</dbReference>
<dbReference type="InterPro" id="IPR007110">
    <property type="entry name" value="Ig-like_dom"/>
</dbReference>
<dbReference type="SMART" id="SM00060">
    <property type="entry name" value="FN3"/>
    <property type="match status" value="3"/>
</dbReference>
<name>Q4STB0_TETNG</name>
<reference evidence="7" key="1">
    <citation type="journal article" date="2004" name="Nature">
        <title>Genome duplication in the teleost fish Tetraodon nigroviridis reveals the early vertebrate proto-karyotype.</title>
        <authorList>
            <person name="Jaillon O."/>
            <person name="Aury J.-M."/>
            <person name="Brunet F."/>
            <person name="Petit J.-L."/>
            <person name="Stange-Thomann N."/>
            <person name="Mauceli E."/>
            <person name="Bouneau L."/>
            <person name="Fischer C."/>
            <person name="Ozouf-Costaz C."/>
            <person name="Bernot A."/>
            <person name="Nicaud S."/>
            <person name="Jaffe D."/>
            <person name="Fisher S."/>
            <person name="Lutfalla G."/>
            <person name="Dossat C."/>
            <person name="Segurens B."/>
            <person name="Dasilva C."/>
            <person name="Salanoubat M."/>
            <person name="Levy M."/>
            <person name="Boudet N."/>
            <person name="Castellano S."/>
            <person name="Anthouard V."/>
            <person name="Jubin C."/>
            <person name="Castelli V."/>
            <person name="Katinka M."/>
            <person name="Vacherie B."/>
            <person name="Biemont C."/>
            <person name="Skalli Z."/>
            <person name="Cattolico L."/>
            <person name="Poulain J."/>
            <person name="De Berardinis V."/>
            <person name="Cruaud C."/>
            <person name="Duprat S."/>
            <person name="Brottier P."/>
            <person name="Coutanceau J.-P."/>
            <person name="Gouzy J."/>
            <person name="Parra G."/>
            <person name="Lardier G."/>
            <person name="Chapple C."/>
            <person name="McKernan K.J."/>
            <person name="McEwan P."/>
            <person name="Bosak S."/>
            <person name="Kellis M."/>
            <person name="Volff J.-N."/>
            <person name="Guigo R."/>
            <person name="Zody M.C."/>
            <person name="Mesirov J."/>
            <person name="Lindblad-Toh K."/>
            <person name="Birren B."/>
            <person name="Nusbaum C."/>
            <person name="Kahn D."/>
            <person name="Robinson-Rechavi M."/>
            <person name="Laudet V."/>
            <person name="Schachter V."/>
            <person name="Quetier F."/>
            <person name="Saurin W."/>
            <person name="Scarpelli C."/>
            <person name="Wincker P."/>
            <person name="Lander E.S."/>
            <person name="Weissenbach J."/>
            <person name="Roest Crollius H."/>
        </authorList>
    </citation>
    <scope>NUCLEOTIDE SEQUENCE [LARGE SCALE GENOMIC DNA]</scope>
</reference>
<gene>
    <name evidence="7" type="ORF">GSTENG00013035001</name>
</gene>
<dbReference type="FunFam" id="2.60.40.10:FF:000084">
    <property type="entry name" value="Myosin binding protein C, slow type"/>
    <property type="match status" value="1"/>
</dbReference>
<dbReference type="OrthoDB" id="504170at2759"/>
<reference evidence="7" key="2">
    <citation type="submission" date="2004-02" db="EMBL/GenBank/DDBJ databases">
        <authorList>
            <consortium name="Genoscope"/>
            <consortium name="Whitehead Institute Centre for Genome Research"/>
        </authorList>
    </citation>
    <scope>NUCLEOTIDE SEQUENCE</scope>
</reference>
<dbReference type="SUPFAM" id="SSF49265">
    <property type="entry name" value="Fibronectin type III"/>
    <property type="match status" value="2"/>
</dbReference>
<dbReference type="InterPro" id="IPR013783">
    <property type="entry name" value="Ig-like_fold"/>
</dbReference>
<dbReference type="SUPFAM" id="SSF48726">
    <property type="entry name" value="Immunoglobulin"/>
    <property type="match status" value="2"/>
</dbReference>
<dbReference type="InterPro" id="IPR050964">
    <property type="entry name" value="Striated_Muscle_Regulatory"/>
</dbReference>
<feature type="domain" description="Ig-like" evidence="5">
    <location>
        <begin position="63"/>
        <end position="129"/>
    </location>
</feature>
<dbReference type="FunFam" id="2.60.40.10:FF:000032">
    <property type="entry name" value="palladin isoform X1"/>
    <property type="match status" value="1"/>
</dbReference>
<evidence type="ECO:0000256" key="3">
    <source>
        <dbReference type="ARBA" id="ARBA00023319"/>
    </source>
</evidence>